<sequence length="214" mass="23141">MRFYDVSMDIVTEMAVYKDKEEKRPSFAQTAAFSTHGFQETRVSLDVHTGTHVDAPLHMVEGGAPIEAIGLERLVTTCRVLNLTHVEDAIAREDLEPFTIQAGEFLLFQTRNSAREGFDPGFVFLKESGARFLAEIGIAGVGIDALGIERSQDGHPTHKALFSANVVILEGLRLGAVPPAHYLMVCAPLRLKGVDAAPARVLLFDLSAPAGEGA</sequence>
<keyword evidence="7" id="KW-0378">Hydrolase</keyword>
<dbReference type="RefSeq" id="WP_067564427.1">
    <property type="nucleotide sequence ID" value="NZ_LSUQ01000021.1"/>
</dbReference>
<dbReference type="Proteomes" id="UP000190229">
    <property type="component" value="Unassembled WGS sequence"/>
</dbReference>
<dbReference type="PANTHER" id="PTHR31118:SF12">
    <property type="entry name" value="CYCLASE-LIKE PROTEIN 2"/>
    <property type="match status" value="1"/>
</dbReference>
<dbReference type="InterPro" id="IPR037175">
    <property type="entry name" value="KFase_sf"/>
</dbReference>
<dbReference type="GO" id="GO:0046872">
    <property type="term" value="F:metal ion binding"/>
    <property type="evidence" value="ECO:0007669"/>
    <property type="project" value="UniProtKB-KW"/>
</dbReference>
<evidence type="ECO:0000256" key="2">
    <source>
        <dbReference type="ARBA" id="ARBA00002204"/>
    </source>
</evidence>
<comment type="catalytic activity">
    <reaction evidence="10">
        <text>N-formyl-L-kynurenine + H2O = L-kynurenine + formate + H(+)</text>
        <dbReference type="Rhea" id="RHEA:13009"/>
        <dbReference type="ChEBI" id="CHEBI:15377"/>
        <dbReference type="ChEBI" id="CHEBI:15378"/>
        <dbReference type="ChEBI" id="CHEBI:15740"/>
        <dbReference type="ChEBI" id="CHEBI:57959"/>
        <dbReference type="ChEBI" id="CHEBI:58629"/>
        <dbReference type="EC" id="3.5.1.9"/>
    </reaction>
</comment>
<evidence type="ECO:0000313" key="12">
    <source>
        <dbReference type="EMBL" id="OAG93854.1"/>
    </source>
</evidence>
<evidence type="ECO:0000313" key="13">
    <source>
        <dbReference type="EMBL" id="OPG15870.1"/>
    </source>
</evidence>
<protein>
    <recommendedName>
        <fullName evidence="5">Kynurenine formamidase</fullName>
        <ecNumber evidence="4">3.5.1.9</ecNumber>
    </recommendedName>
</protein>
<accession>A0A162S181</accession>
<dbReference type="InterPro" id="IPR007325">
    <property type="entry name" value="KFase/CYL"/>
</dbReference>
<dbReference type="PANTHER" id="PTHR31118">
    <property type="entry name" value="CYCLASE-LIKE PROTEIN 2"/>
    <property type="match status" value="1"/>
</dbReference>
<dbReference type="Pfam" id="PF04199">
    <property type="entry name" value="Cyclase"/>
    <property type="match status" value="1"/>
</dbReference>
<evidence type="ECO:0000256" key="10">
    <source>
        <dbReference type="ARBA" id="ARBA00048496"/>
    </source>
</evidence>
<dbReference type="OrthoDB" id="9796085at2"/>
<keyword evidence="9" id="KW-0823">Tryptophan catabolism</keyword>
<evidence type="ECO:0000313" key="14">
    <source>
        <dbReference type="Proteomes" id="UP000077421"/>
    </source>
</evidence>
<dbReference type="STRING" id="1765683.B2M26_09695"/>
<comment type="subunit">
    <text evidence="3">Homodimer.</text>
</comment>
<reference evidence="13 15" key="2">
    <citation type="submission" date="2017-02" db="EMBL/GenBank/DDBJ databases">
        <title>Draft genome of Acidibacillus ferrooxidans Huett2.</title>
        <authorList>
            <person name="Schopf S."/>
        </authorList>
    </citation>
    <scope>NUCLEOTIDE SEQUENCE [LARGE SCALE GENOMIC DNA]</scope>
    <source>
        <strain evidence="13 15">Huett2</strain>
    </source>
</reference>
<evidence type="ECO:0000256" key="6">
    <source>
        <dbReference type="ARBA" id="ARBA00022723"/>
    </source>
</evidence>
<keyword evidence="6" id="KW-0479">Metal-binding</keyword>
<comment type="caution">
    <text evidence="12">The sequence shown here is derived from an EMBL/GenBank/DDBJ whole genome shotgun (WGS) entry which is preliminary data.</text>
</comment>
<reference evidence="12 14" key="1">
    <citation type="submission" date="2016-02" db="EMBL/GenBank/DDBJ databases">
        <title>Draft genome sequence of Acidibacillus ferrooxidans SLC66.</title>
        <authorList>
            <person name="Oliveira G."/>
            <person name="Nancucheo I."/>
            <person name="Dall'Agnol H."/>
            <person name="Johnson B."/>
            <person name="Oliveira R."/>
            <person name="Nunes G.L."/>
            <person name="Tzotzos G."/>
            <person name="Orellana S.C."/>
            <person name="Salim A.C."/>
            <person name="Araujo F.M."/>
        </authorList>
    </citation>
    <scope>NUCLEOTIDE SEQUENCE [LARGE SCALE GENOMIC DNA]</scope>
    <source>
        <strain evidence="12 14">SLC66</strain>
    </source>
</reference>
<evidence type="ECO:0000256" key="5">
    <source>
        <dbReference type="ARBA" id="ARBA00014889"/>
    </source>
</evidence>
<evidence type="ECO:0000313" key="15">
    <source>
        <dbReference type="Proteomes" id="UP000190229"/>
    </source>
</evidence>
<comment type="function">
    <text evidence="2">Catalyzes the hydrolysis of N-formyl-L-kynurenine to L-kynurenine, the second step in the kynurenine pathway of tryptophan degradation.</text>
</comment>
<keyword evidence="8" id="KW-0862">Zinc</keyword>
<name>A0A162S181_9BACL</name>
<dbReference type="Gene3D" id="3.50.30.50">
    <property type="entry name" value="Putative cyclase"/>
    <property type="match status" value="1"/>
</dbReference>
<dbReference type="AlphaFoldDB" id="A0A162S181"/>
<comment type="pathway">
    <text evidence="11">Amino-acid degradation; L-tryptophan degradation via kynurenine pathway; L-kynurenine from L-tryptophan: step 2/2.</text>
</comment>
<organism evidence="12 14">
    <name type="scientific">Ferroacidibacillus organovorans</name>
    <dbReference type="NCBI Taxonomy" id="1765683"/>
    <lineage>
        <taxon>Bacteria</taxon>
        <taxon>Bacillati</taxon>
        <taxon>Bacillota</taxon>
        <taxon>Bacilli</taxon>
        <taxon>Bacillales</taxon>
        <taxon>Alicyclobacillaceae</taxon>
        <taxon>Ferroacidibacillus</taxon>
    </lineage>
</organism>
<keyword evidence="15" id="KW-1185">Reference proteome</keyword>
<dbReference type="EC" id="3.5.1.9" evidence="4"/>
<evidence type="ECO:0000256" key="7">
    <source>
        <dbReference type="ARBA" id="ARBA00022801"/>
    </source>
</evidence>
<dbReference type="EMBL" id="LSUQ01000021">
    <property type="protein sequence ID" value="OAG93854.1"/>
    <property type="molecule type" value="Genomic_DNA"/>
</dbReference>
<proteinExistence type="predicted"/>
<dbReference type="Proteomes" id="UP000077421">
    <property type="component" value="Unassembled WGS sequence"/>
</dbReference>
<dbReference type="EMBL" id="MWPS01000026">
    <property type="protein sequence ID" value="OPG15870.1"/>
    <property type="molecule type" value="Genomic_DNA"/>
</dbReference>
<evidence type="ECO:0000256" key="4">
    <source>
        <dbReference type="ARBA" id="ARBA00012930"/>
    </source>
</evidence>
<gene>
    <name evidence="12" type="ORF">AYW79_08310</name>
    <name evidence="13" type="ORF">B2M26_09695</name>
</gene>
<comment type="cofactor">
    <cofactor evidence="1">
        <name>Zn(2+)</name>
        <dbReference type="ChEBI" id="CHEBI:29105"/>
    </cofactor>
</comment>
<evidence type="ECO:0000256" key="3">
    <source>
        <dbReference type="ARBA" id="ARBA00011738"/>
    </source>
</evidence>
<dbReference type="FunFam" id="3.50.30.50:FF:000001">
    <property type="entry name" value="Kynurenine formamidase"/>
    <property type="match status" value="1"/>
</dbReference>
<dbReference type="SUPFAM" id="SSF102198">
    <property type="entry name" value="Putative cyclase"/>
    <property type="match status" value="1"/>
</dbReference>
<evidence type="ECO:0000256" key="9">
    <source>
        <dbReference type="ARBA" id="ARBA00023079"/>
    </source>
</evidence>
<dbReference type="GO" id="GO:0004061">
    <property type="term" value="F:arylformamidase activity"/>
    <property type="evidence" value="ECO:0007669"/>
    <property type="project" value="UniProtKB-EC"/>
</dbReference>
<evidence type="ECO:0000256" key="8">
    <source>
        <dbReference type="ARBA" id="ARBA00022833"/>
    </source>
</evidence>
<evidence type="ECO:0000256" key="1">
    <source>
        <dbReference type="ARBA" id="ARBA00001947"/>
    </source>
</evidence>
<dbReference type="GO" id="GO:0019441">
    <property type="term" value="P:L-tryptophan catabolic process to kynurenine"/>
    <property type="evidence" value="ECO:0007669"/>
    <property type="project" value="InterPro"/>
</dbReference>
<evidence type="ECO:0000256" key="11">
    <source>
        <dbReference type="ARBA" id="ARBA00060547"/>
    </source>
</evidence>